<dbReference type="Proteomes" id="UP000002139">
    <property type="component" value="Chromosome"/>
</dbReference>
<dbReference type="KEGG" id="scl:sce2538"/>
<evidence type="ECO:0000313" key="3">
    <source>
        <dbReference type="EMBL" id="CAN92697.1"/>
    </source>
</evidence>
<protein>
    <submittedName>
        <fullName evidence="3">Rab family protein</fullName>
    </submittedName>
</protein>
<gene>
    <name evidence="3" type="primary">inlA</name>
    <name evidence="3" type="ordered locus">sce2538</name>
</gene>
<dbReference type="SMART" id="SM00369">
    <property type="entry name" value="LRR_TYP"/>
    <property type="match status" value="4"/>
</dbReference>
<evidence type="ECO:0000256" key="1">
    <source>
        <dbReference type="ARBA" id="ARBA00022614"/>
    </source>
</evidence>
<keyword evidence="4" id="KW-1185">Reference proteome</keyword>
<dbReference type="Gene3D" id="3.80.10.10">
    <property type="entry name" value="Ribonuclease Inhibitor"/>
    <property type="match status" value="1"/>
</dbReference>
<dbReference type="PANTHER" id="PTHR46652:SF3">
    <property type="entry name" value="LEUCINE-RICH REPEAT-CONTAINING PROTEIN 9"/>
    <property type="match status" value="1"/>
</dbReference>
<evidence type="ECO:0000313" key="4">
    <source>
        <dbReference type="Proteomes" id="UP000002139"/>
    </source>
</evidence>
<dbReference type="InterPro" id="IPR001611">
    <property type="entry name" value="Leu-rich_rpt"/>
</dbReference>
<dbReference type="BioCyc" id="SCEL448385:SCE_RS12995-MONOMER"/>
<dbReference type="eggNOG" id="COG4886">
    <property type="taxonomic scope" value="Bacteria"/>
</dbReference>
<dbReference type="PANTHER" id="PTHR46652">
    <property type="entry name" value="LEUCINE-RICH REPEAT AND IQ DOMAIN-CONTAINING PROTEIN 1-RELATED"/>
    <property type="match status" value="1"/>
</dbReference>
<dbReference type="PROSITE" id="PS51450">
    <property type="entry name" value="LRR"/>
    <property type="match status" value="3"/>
</dbReference>
<dbReference type="InterPro" id="IPR032675">
    <property type="entry name" value="LRR_dom_sf"/>
</dbReference>
<sequence length="422" mass="43849">MLIRTPSCFVLATYLSLFGCAPLDDDGSASDTGGAPGASVDARPAPEGCSGILEVSDPALAAGLRQMLGLGADEPIPGAAVAVPRLLILSRLGIEDLSGLECATSAEQLALGGNEIEDISVLARLPRITSLYLDENRIVSLGALSGHPALSTLSAKDNLISSTGDLNDLPELQYLMLSGNPLEALEGLDGVQALYQLAVDRTHIAELSSLSKFPALNVAHFTNTDVRSLGTLPRHGSLRALILADAEVEDARLGAELPALENLQLDGNHIASIAGLDPANVPKLKNLGLDRNPLTDTSPLASHPQLVVVQISEIGSSGADLSWVTGLTGLTWIEARSDAITDLTPLLGVQRIVRLDLSDNLIEDASPLNDVVFQSCARVSLSGNPGESSFGSVLDALCARNIEVDGHCSPAACTPCPNANCE</sequence>
<dbReference type="InterPro" id="IPR050836">
    <property type="entry name" value="SDS22/Internalin_LRR"/>
</dbReference>
<name>A9G6I4_SORC5</name>
<organism evidence="3 4">
    <name type="scientific">Sorangium cellulosum (strain So ce56)</name>
    <name type="common">Polyangium cellulosum (strain So ce56)</name>
    <dbReference type="NCBI Taxonomy" id="448385"/>
    <lineage>
        <taxon>Bacteria</taxon>
        <taxon>Pseudomonadati</taxon>
        <taxon>Myxococcota</taxon>
        <taxon>Polyangia</taxon>
        <taxon>Polyangiales</taxon>
        <taxon>Polyangiaceae</taxon>
        <taxon>Sorangium</taxon>
    </lineage>
</organism>
<dbReference type="InterPro" id="IPR003591">
    <property type="entry name" value="Leu-rich_rpt_typical-subtyp"/>
</dbReference>
<dbReference type="SUPFAM" id="SSF52058">
    <property type="entry name" value="L domain-like"/>
    <property type="match status" value="1"/>
</dbReference>
<evidence type="ECO:0000256" key="2">
    <source>
        <dbReference type="ARBA" id="ARBA00022737"/>
    </source>
</evidence>
<dbReference type="STRING" id="448385.sce2538"/>
<dbReference type="EMBL" id="AM746676">
    <property type="protein sequence ID" value="CAN92697.1"/>
    <property type="molecule type" value="Genomic_DNA"/>
</dbReference>
<proteinExistence type="predicted"/>
<reference evidence="3 4" key="1">
    <citation type="journal article" date="2007" name="Nat. Biotechnol.">
        <title>Complete genome sequence of the myxobacterium Sorangium cellulosum.</title>
        <authorList>
            <person name="Schneiker S."/>
            <person name="Perlova O."/>
            <person name="Kaiser O."/>
            <person name="Gerth K."/>
            <person name="Alici A."/>
            <person name="Altmeyer M.O."/>
            <person name="Bartels D."/>
            <person name="Bekel T."/>
            <person name="Beyer S."/>
            <person name="Bode E."/>
            <person name="Bode H.B."/>
            <person name="Bolten C.J."/>
            <person name="Choudhuri J.V."/>
            <person name="Doss S."/>
            <person name="Elnakady Y.A."/>
            <person name="Frank B."/>
            <person name="Gaigalat L."/>
            <person name="Goesmann A."/>
            <person name="Groeger C."/>
            <person name="Gross F."/>
            <person name="Jelsbak L."/>
            <person name="Jelsbak L."/>
            <person name="Kalinowski J."/>
            <person name="Kegler C."/>
            <person name="Knauber T."/>
            <person name="Konietzny S."/>
            <person name="Kopp M."/>
            <person name="Krause L."/>
            <person name="Krug D."/>
            <person name="Linke B."/>
            <person name="Mahmud T."/>
            <person name="Martinez-Arias R."/>
            <person name="McHardy A.C."/>
            <person name="Merai M."/>
            <person name="Meyer F."/>
            <person name="Mormann S."/>
            <person name="Munoz-Dorado J."/>
            <person name="Perez J."/>
            <person name="Pradella S."/>
            <person name="Rachid S."/>
            <person name="Raddatz G."/>
            <person name="Rosenau F."/>
            <person name="Rueckert C."/>
            <person name="Sasse F."/>
            <person name="Scharfe M."/>
            <person name="Schuster S.C."/>
            <person name="Suen G."/>
            <person name="Treuner-Lange A."/>
            <person name="Velicer G.J."/>
            <person name="Vorholter F.-J."/>
            <person name="Weissman K.J."/>
            <person name="Welch R.D."/>
            <person name="Wenzel S.C."/>
            <person name="Whitworth D.E."/>
            <person name="Wilhelm S."/>
            <person name="Wittmann C."/>
            <person name="Bloecker H."/>
            <person name="Puehler A."/>
            <person name="Mueller R."/>
        </authorList>
    </citation>
    <scope>NUCLEOTIDE SEQUENCE [LARGE SCALE GENOMIC DNA]</scope>
    <source>
        <strain evidence="4">So ce56</strain>
    </source>
</reference>
<dbReference type="HOGENOM" id="CLU_650359_0_0_7"/>
<keyword evidence="2" id="KW-0677">Repeat</keyword>
<keyword evidence="1" id="KW-0433">Leucine-rich repeat</keyword>
<dbReference type="AlphaFoldDB" id="A9G6I4"/>
<accession>A9G6I4</accession>
<dbReference type="PROSITE" id="PS51257">
    <property type="entry name" value="PROKAR_LIPOPROTEIN"/>
    <property type="match status" value="1"/>
</dbReference>